<organism evidence="1 2">
    <name type="scientific">Streptomyces citrinus</name>
    <dbReference type="NCBI Taxonomy" id="3118173"/>
    <lineage>
        <taxon>Bacteria</taxon>
        <taxon>Bacillati</taxon>
        <taxon>Actinomycetota</taxon>
        <taxon>Actinomycetes</taxon>
        <taxon>Kitasatosporales</taxon>
        <taxon>Streptomycetaceae</taxon>
        <taxon>Streptomyces</taxon>
    </lineage>
</organism>
<evidence type="ECO:0000313" key="1">
    <source>
        <dbReference type="EMBL" id="WWQ65920.1"/>
    </source>
</evidence>
<dbReference type="Proteomes" id="UP001432251">
    <property type="component" value="Chromosome"/>
</dbReference>
<sequence length="202" mass="21281">MTSSRAASLASPRTAYLLGPVLFGAYGVIRLLDGLDDVRGPGLAWTSGHLCFLLGLPFFVRGFAAMRGLAGTRDRWAVSGLWLAVAGSVALAVQFGVDIVTGLMAADHAEMARLSDDFGSLPGAEIAFYAVGPMLFFVGQVVLALRLGALRKLPLWSPCLIFATTLLPFASKDLMPVGAALLLLAYVPLWRPSASRTALTSA</sequence>
<keyword evidence="2" id="KW-1185">Reference proteome</keyword>
<reference evidence="1" key="1">
    <citation type="journal article" date="2025" name="Int. J. Syst. Evol. Microbiol.">
        <title>Streptomyces citrinus sp. nov., with yellow diffusible pigment.</title>
        <authorList>
            <person name="He Y."/>
            <person name="Yang E."/>
            <person name="Xu J."/>
            <person name="Sun Y."/>
            <person name="Sun L."/>
        </authorList>
    </citation>
    <scope>NUCLEOTIDE SEQUENCE</scope>
    <source>
        <strain evidence="1">Q6</strain>
    </source>
</reference>
<evidence type="ECO:0000313" key="2">
    <source>
        <dbReference type="Proteomes" id="UP001432251"/>
    </source>
</evidence>
<proteinExistence type="predicted"/>
<gene>
    <name evidence="1" type="ORF">V2W30_23065</name>
</gene>
<name>A0ACD5AFS1_9ACTN</name>
<protein>
    <submittedName>
        <fullName evidence="1">Uncharacterized protein</fullName>
    </submittedName>
</protein>
<accession>A0ACD5AFS1</accession>
<dbReference type="EMBL" id="CP146022">
    <property type="protein sequence ID" value="WWQ65920.1"/>
    <property type="molecule type" value="Genomic_DNA"/>
</dbReference>